<evidence type="ECO:0000259" key="2">
    <source>
        <dbReference type="PROSITE" id="PS51910"/>
    </source>
</evidence>
<name>N6UQN9_DENPD</name>
<dbReference type="GO" id="GO:0006032">
    <property type="term" value="P:chitin catabolic process"/>
    <property type="evidence" value="ECO:0007669"/>
    <property type="project" value="TreeGrafter"/>
</dbReference>
<dbReference type="InterPro" id="IPR011583">
    <property type="entry name" value="Chitinase_II/V-like_cat"/>
</dbReference>
<dbReference type="GO" id="GO:0005576">
    <property type="term" value="C:extracellular region"/>
    <property type="evidence" value="ECO:0007669"/>
    <property type="project" value="TreeGrafter"/>
</dbReference>
<feature type="chain" id="PRO_5009708253" description="GH18 domain-containing protein" evidence="1">
    <location>
        <begin position="20"/>
        <end position="337"/>
    </location>
</feature>
<evidence type="ECO:0000313" key="4">
    <source>
        <dbReference type="EMBL" id="ERL83690.1"/>
    </source>
</evidence>
<feature type="signal peptide" evidence="1">
    <location>
        <begin position="1"/>
        <end position="19"/>
    </location>
</feature>
<evidence type="ECO:0000256" key="1">
    <source>
        <dbReference type="SAM" id="SignalP"/>
    </source>
</evidence>
<dbReference type="HOGENOM" id="CLU_002833_3_0_1"/>
<dbReference type="InterPro" id="IPR050314">
    <property type="entry name" value="Glycosyl_Hydrlase_18"/>
</dbReference>
<dbReference type="EMBL" id="KB737107">
    <property type="protein sequence ID" value="ENN83081.1"/>
    <property type="molecule type" value="Genomic_DNA"/>
</dbReference>
<dbReference type="GO" id="GO:0004568">
    <property type="term" value="F:chitinase activity"/>
    <property type="evidence" value="ECO:0007669"/>
    <property type="project" value="TreeGrafter"/>
</dbReference>
<evidence type="ECO:0000313" key="3">
    <source>
        <dbReference type="EMBL" id="ENN83081.1"/>
    </source>
</evidence>
<keyword evidence="1" id="KW-0732">Signal</keyword>
<dbReference type="OrthoDB" id="73875at2759"/>
<dbReference type="InterPro" id="IPR001223">
    <property type="entry name" value="Glyco_hydro18_cat"/>
</dbReference>
<dbReference type="SUPFAM" id="SSF51445">
    <property type="entry name" value="(Trans)glycosidases"/>
    <property type="match status" value="1"/>
</dbReference>
<dbReference type="PANTHER" id="PTHR11177">
    <property type="entry name" value="CHITINASE"/>
    <property type="match status" value="1"/>
</dbReference>
<dbReference type="PROSITE" id="PS51910">
    <property type="entry name" value="GH18_2"/>
    <property type="match status" value="1"/>
</dbReference>
<dbReference type="PANTHER" id="PTHR11177:SF360">
    <property type="entry name" value="CHITINASE 4-RELATED"/>
    <property type="match status" value="1"/>
</dbReference>
<sequence length="337" mass="37539">MKLILAISVLCVASLAVEAASNETNNFCYFESWTVYRPGNGTFDVEDIDTSLCTHIAFAFLGINQNGKLKILDPWESNPDGLNGFERFVNLTSQNSSLKVLASLSGWNEGSGNYSKVVANPTKRALLVNTTLDFLGTYGFDGLDFSWTYPSREDSNNPDDNPNFVLMLQELKTAFEPHGYLLSAAVNSAKKNIDVSYNVSSISAILDFINVMAFDFHGSFDNYVGHHTLLYSSEVDALYNNSDWNIICETYPDAEDIWNDVQNVPHLVIGDQWIGYDNEKSIGIKVDYALEKSLGGFMVWSFDTDDFTGNCGKGTYPLINSIHSNLKTRGYKMKTNK</sequence>
<dbReference type="OMA" id="HETTKHH"/>
<dbReference type="GO" id="GO:0008061">
    <property type="term" value="F:chitin binding"/>
    <property type="evidence" value="ECO:0007669"/>
    <property type="project" value="InterPro"/>
</dbReference>
<dbReference type="GO" id="GO:0005975">
    <property type="term" value="P:carbohydrate metabolic process"/>
    <property type="evidence" value="ECO:0007669"/>
    <property type="project" value="InterPro"/>
</dbReference>
<dbReference type="Gene3D" id="3.20.20.80">
    <property type="entry name" value="Glycosidases"/>
    <property type="match status" value="1"/>
</dbReference>
<dbReference type="AlphaFoldDB" id="N6UQN9"/>
<dbReference type="Proteomes" id="UP000030742">
    <property type="component" value="Unassembled WGS sequence"/>
</dbReference>
<feature type="non-terminal residue" evidence="3">
    <location>
        <position position="1"/>
    </location>
</feature>
<dbReference type="Pfam" id="PF00704">
    <property type="entry name" value="Glyco_hydro_18"/>
    <property type="match status" value="2"/>
</dbReference>
<organism evidence="3">
    <name type="scientific">Dendroctonus ponderosae</name>
    <name type="common">Mountain pine beetle</name>
    <dbReference type="NCBI Taxonomy" id="77166"/>
    <lineage>
        <taxon>Eukaryota</taxon>
        <taxon>Metazoa</taxon>
        <taxon>Ecdysozoa</taxon>
        <taxon>Arthropoda</taxon>
        <taxon>Hexapoda</taxon>
        <taxon>Insecta</taxon>
        <taxon>Pterygota</taxon>
        <taxon>Neoptera</taxon>
        <taxon>Endopterygota</taxon>
        <taxon>Coleoptera</taxon>
        <taxon>Polyphaga</taxon>
        <taxon>Cucujiformia</taxon>
        <taxon>Curculionidae</taxon>
        <taxon>Scolytinae</taxon>
        <taxon>Dendroctonus</taxon>
    </lineage>
</organism>
<accession>N6UQN9</accession>
<gene>
    <name evidence="4" type="ORF">D910_00874</name>
    <name evidence="3" type="ORF">YQE_00555</name>
</gene>
<proteinExistence type="predicted"/>
<protein>
    <recommendedName>
        <fullName evidence="2">GH18 domain-containing protein</fullName>
    </recommendedName>
</protein>
<dbReference type="InterPro" id="IPR017853">
    <property type="entry name" value="GH"/>
</dbReference>
<dbReference type="SMART" id="SM00636">
    <property type="entry name" value="Glyco_18"/>
    <property type="match status" value="1"/>
</dbReference>
<dbReference type="STRING" id="77166.N6UQN9"/>
<evidence type="ECO:0000313" key="5">
    <source>
        <dbReference type="Proteomes" id="UP000030742"/>
    </source>
</evidence>
<feature type="domain" description="GH18" evidence="2">
    <location>
        <begin position="24"/>
        <end position="329"/>
    </location>
</feature>
<dbReference type="EMBL" id="KB630572">
    <property type="protein sequence ID" value="ERL83690.1"/>
    <property type="molecule type" value="Genomic_DNA"/>
</dbReference>
<reference evidence="3 5" key="1">
    <citation type="journal article" date="2013" name="Genome Biol.">
        <title>Draft genome of the mountain pine beetle, Dendroctonus ponderosae Hopkins, a major forest pest.</title>
        <authorList>
            <person name="Keeling C.I."/>
            <person name="Yuen M.M."/>
            <person name="Liao N.Y."/>
            <person name="Docking T.R."/>
            <person name="Chan S.K."/>
            <person name="Taylor G.A."/>
            <person name="Palmquist D.L."/>
            <person name="Jackman S.D."/>
            <person name="Nguyen A."/>
            <person name="Li M."/>
            <person name="Henderson H."/>
            <person name="Janes J.K."/>
            <person name="Zhao Y."/>
            <person name="Pandoh P."/>
            <person name="Moore R."/>
            <person name="Sperling F.A."/>
            <person name="Huber D.P."/>
            <person name="Birol I."/>
            <person name="Jones S.J."/>
            <person name="Bohlmann J."/>
        </authorList>
    </citation>
    <scope>NUCLEOTIDE SEQUENCE</scope>
</reference>